<dbReference type="EMBL" id="MU276078">
    <property type="protein sequence ID" value="KAI0042217.1"/>
    <property type="molecule type" value="Genomic_DNA"/>
</dbReference>
<dbReference type="Proteomes" id="UP000814033">
    <property type="component" value="Unassembled WGS sequence"/>
</dbReference>
<accession>A0ACB8RDY9</accession>
<organism evidence="1 2">
    <name type="scientific">Auriscalpium vulgare</name>
    <dbReference type="NCBI Taxonomy" id="40419"/>
    <lineage>
        <taxon>Eukaryota</taxon>
        <taxon>Fungi</taxon>
        <taxon>Dikarya</taxon>
        <taxon>Basidiomycota</taxon>
        <taxon>Agaricomycotina</taxon>
        <taxon>Agaricomycetes</taxon>
        <taxon>Russulales</taxon>
        <taxon>Auriscalpiaceae</taxon>
        <taxon>Auriscalpium</taxon>
    </lineage>
</organism>
<proteinExistence type="predicted"/>
<gene>
    <name evidence="1" type="ORF">FA95DRAFT_1564557</name>
</gene>
<sequence length="380" mass="41774">MTPLAIALCVVVSSAIIMTPTLFDLLSVLVTLLYSALCLALSLLLRTTILSHHLTIARVSVHLRPPSIALHNVQAVFPERSIYPSTTIKFVELRVTPHTPSRAAPKVLTVRLTSALHVSRLSTVSTTQLTAVILIFPVLARLSAGPPVQVTLDGFRLRVFSSTATPYLVQRLREALVSTVLFGEVLRFDDLAADVRFGLDYAALDGPGADKLGAPAQDEDGAETEPEEEQQPGAGEAPEEDDLLVVASTANLQMHDRKGRIYAFTHVCACMRRSWGGFVCARGAYEMEAEGCRWQRFPPVVLGEAGLKELSMWRCIARLPLTLPVDVYTLVTDPMRFIDLVVPRAQIQFDDFRMRDAELVRQGFEGLVRAFMGVPLMPGR</sequence>
<reference evidence="1" key="1">
    <citation type="submission" date="2021-02" db="EMBL/GenBank/DDBJ databases">
        <authorList>
            <consortium name="DOE Joint Genome Institute"/>
            <person name="Ahrendt S."/>
            <person name="Looney B.P."/>
            <person name="Miyauchi S."/>
            <person name="Morin E."/>
            <person name="Drula E."/>
            <person name="Courty P.E."/>
            <person name="Chicoki N."/>
            <person name="Fauchery L."/>
            <person name="Kohler A."/>
            <person name="Kuo A."/>
            <person name="Labutti K."/>
            <person name="Pangilinan J."/>
            <person name="Lipzen A."/>
            <person name="Riley R."/>
            <person name="Andreopoulos W."/>
            <person name="He G."/>
            <person name="Johnson J."/>
            <person name="Barry K.W."/>
            <person name="Grigoriev I.V."/>
            <person name="Nagy L."/>
            <person name="Hibbett D."/>
            <person name="Henrissat B."/>
            <person name="Matheny P.B."/>
            <person name="Labbe J."/>
            <person name="Martin F."/>
        </authorList>
    </citation>
    <scope>NUCLEOTIDE SEQUENCE</scope>
    <source>
        <strain evidence="1">FP105234-sp</strain>
    </source>
</reference>
<comment type="caution">
    <text evidence="1">The sequence shown here is derived from an EMBL/GenBank/DDBJ whole genome shotgun (WGS) entry which is preliminary data.</text>
</comment>
<evidence type="ECO:0000313" key="2">
    <source>
        <dbReference type="Proteomes" id="UP000814033"/>
    </source>
</evidence>
<name>A0ACB8RDY9_9AGAM</name>
<keyword evidence="2" id="KW-1185">Reference proteome</keyword>
<reference evidence="1" key="2">
    <citation type="journal article" date="2022" name="New Phytol.">
        <title>Evolutionary transition to the ectomycorrhizal habit in the genomes of a hyperdiverse lineage of mushroom-forming fungi.</title>
        <authorList>
            <person name="Looney B."/>
            <person name="Miyauchi S."/>
            <person name="Morin E."/>
            <person name="Drula E."/>
            <person name="Courty P.E."/>
            <person name="Kohler A."/>
            <person name="Kuo A."/>
            <person name="LaButti K."/>
            <person name="Pangilinan J."/>
            <person name="Lipzen A."/>
            <person name="Riley R."/>
            <person name="Andreopoulos W."/>
            <person name="He G."/>
            <person name="Johnson J."/>
            <person name="Nolan M."/>
            <person name="Tritt A."/>
            <person name="Barry K.W."/>
            <person name="Grigoriev I.V."/>
            <person name="Nagy L.G."/>
            <person name="Hibbett D."/>
            <person name="Henrissat B."/>
            <person name="Matheny P.B."/>
            <person name="Labbe J."/>
            <person name="Martin F.M."/>
        </authorList>
    </citation>
    <scope>NUCLEOTIDE SEQUENCE</scope>
    <source>
        <strain evidence="1">FP105234-sp</strain>
    </source>
</reference>
<evidence type="ECO:0000313" key="1">
    <source>
        <dbReference type="EMBL" id="KAI0042217.1"/>
    </source>
</evidence>
<protein>
    <submittedName>
        <fullName evidence="1">Uncharacterized protein</fullName>
    </submittedName>
</protein>